<dbReference type="Gene3D" id="2.30.30.100">
    <property type="match status" value="1"/>
</dbReference>
<gene>
    <name evidence="1" type="ORF">UFOVP49_148</name>
</gene>
<name>A0A6J5KVR4_9CAUD</name>
<dbReference type="EMBL" id="LR796178">
    <property type="protein sequence ID" value="CAB4124310.1"/>
    <property type="molecule type" value="Genomic_DNA"/>
</dbReference>
<organism evidence="1">
    <name type="scientific">uncultured Caudovirales phage</name>
    <dbReference type="NCBI Taxonomy" id="2100421"/>
    <lineage>
        <taxon>Viruses</taxon>
        <taxon>Duplodnaviria</taxon>
        <taxon>Heunggongvirae</taxon>
        <taxon>Uroviricota</taxon>
        <taxon>Caudoviricetes</taxon>
        <taxon>Peduoviridae</taxon>
        <taxon>Maltschvirus</taxon>
        <taxon>Maltschvirus maltsch</taxon>
    </lineage>
</organism>
<protein>
    <submittedName>
        <fullName evidence="1">Uncharacterized protein</fullName>
    </submittedName>
</protein>
<reference evidence="1" key="1">
    <citation type="submission" date="2020-04" db="EMBL/GenBank/DDBJ databases">
        <authorList>
            <person name="Chiriac C."/>
            <person name="Salcher M."/>
            <person name="Ghai R."/>
            <person name="Kavagutti S V."/>
        </authorList>
    </citation>
    <scope>NUCLEOTIDE SEQUENCE</scope>
</reference>
<accession>A0A6J5KVR4</accession>
<evidence type="ECO:0000313" key="1">
    <source>
        <dbReference type="EMBL" id="CAB4124310.1"/>
    </source>
</evidence>
<sequence>MDIKILKLVTGEEIIGEVVEKSQTGITLKNTLAIMVQPTREGISYGFIPWGQLVVGDKNIAHEYVVFSGEPTEEIHANYAEQFGSIVVSSKQLIT</sequence>
<proteinExistence type="predicted"/>